<dbReference type="OrthoDB" id="7870871at2"/>
<evidence type="ECO:0000256" key="1">
    <source>
        <dbReference type="SAM" id="Coils"/>
    </source>
</evidence>
<dbReference type="EMBL" id="VIWP01000004">
    <property type="protein sequence ID" value="TWF53192.1"/>
    <property type="molecule type" value="Genomic_DNA"/>
</dbReference>
<dbReference type="Proteomes" id="UP000320653">
    <property type="component" value="Unassembled WGS sequence"/>
</dbReference>
<feature type="coiled-coil region" evidence="1">
    <location>
        <begin position="56"/>
        <end position="83"/>
    </location>
</feature>
<accession>A0A561QSB7</accession>
<keyword evidence="1" id="KW-0175">Coiled coil</keyword>
<feature type="signal peptide" evidence="2">
    <location>
        <begin position="1"/>
        <end position="20"/>
    </location>
</feature>
<gene>
    <name evidence="3" type="ORF">FHW37_104467</name>
</gene>
<dbReference type="RefSeq" id="WP_145638836.1">
    <property type="nucleotide sequence ID" value="NZ_VIWP01000004.1"/>
</dbReference>
<sequence length="133" mass="14798">MKTAIVLGAMALLTPLPGLAQEPRFTLQETDGGVVRLDRQTGAMSLCTRDGGNLVCRMAADERAAYEEELARVEKRVAALEERVSHMRPDTLPDDAEFERSLSLMERFMRSFMGIVRDFTGEPEAKPGQPNRT</sequence>
<organism evidence="3 4">
    <name type="scientific">Neorhizobium alkalisoli</name>
    <dbReference type="NCBI Taxonomy" id="528178"/>
    <lineage>
        <taxon>Bacteria</taxon>
        <taxon>Pseudomonadati</taxon>
        <taxon>Pseudomonadota</taxon>
        <taxon>Alphaproteobacteria</taxon>
        <taxon>Hyphomicrobiales</taxon>
        <taxon>Rhizobiaceae</taxon>
        <taxon>Rhizobium/Agrobacterium group</taxon>
        <taxon>Neorhizobium</taxon>
    </lineage>
</organism>
<protein>
    <submittedName>
        <fullName evidence="3">Uncharacterized protein</fullName>
    </submittedName>
</protein>
<proteinExistence type="predicted"/>
<reference evidence="3 4" key="1">
    <citation type="submission" date="2019-06" db="EMBL/GenBank/DDBJ databases">
        <title>Sorghum-associated microbial communities from plants grown in Nebraska, USA.</title>
        <authorList>
            <person name="Schachtman D."/>
        </authorList>
    </citation>
    <scope>NUCLEOTIDE SEQUENCE [LARGE SCALE GENOMIC DNA]</scope>
    <source>
        <strain evidence="3 4">1225</strain>
    </source>
</reference>
<name>A0A561QSB7_9HYPH</name>
<comment type="caution">
    <text evidence="3">The sequence shown here is derived from an EMBL/GenBank/DDBJ whole genome shotgun (WGS) entry which is preliminary data.</text>
</comment>
<evidence type="ECO:0000256" key="2">
    <source>
        <dbReference type="SAM" id="SignalP"/>
    </source>
</evidence>
<keyword evidence="4" id="KW-1185">Reference proteome</keyword>
<evidence type="ECO:0000313" key="4">
    <source>
        <dbReference type="Proteomes" id="UP000320653"/>
    </source>
</evidence>
<dbReference type="AlphaFoldDB" id="A0A561QSB7"/>
<keyword evidence="2" id="KW-0732">Signal</keyword>
<feature type="chain" id="PRO_5021848298" evidence="2">
    <location>
        <begin position="21"/>
        <end position="133"/>
    </location>
</feature>
<evidence type="ECO:0000313" key="3">
    <source>
        <dbReference type="EMBL" id="TWF53192.1"/>
    </source>
</evidence>